<dbReference type="PRINTS" id="PR00024">
    <property type="entry name" value="HOMEOBOX"/>
</dbReference>
<evidence type="ECO:0000256" key="7">
    <source>
        <dbReference type="RuleBase" id="RU000682"/>
    </source>
</evidence>
<reference evidence="10" key="1">
    <citation type="submission" date="2025-08" db="UniProtKB">
        <authorList>
            <consortium name="RefSeq"/>
        </authorList>
    </citation>
    <scope>IDENTIFICATION</scope>
    <source>
        <tissue evidence="10">Whole body</tissue>
    </source>
</reference>
<feature type="domain" description="Homeobox" evidence="8">
    <location>
        <begin position="37"/>
        <end position="97"/>
    </location>
</feature>
<dbReference type="SMART" id="SM00389">
    <property type="entry name" value="HOX"/>
    <property type="match status" value="1"/>
</dbReference>
<dbReference type="CDD" id="cd00086">
    <property type="entry name" value="homeodomain"/>
    <property type="match status" value="1"/>
</dbReference>
<comment type="subcellular location">
    <subcellularLocation>
        <location evidence="1 6 7">Nucleus</location>
    </subcellularLocation>
</comment>
<dbReference type="PANTHER" id="PTHR24331">
    <property type="entry name" value="DBX"/>
    <property type="match status" value="1"/>
</dbReference>
<dbReference type="GeneID" id="112689224"/>
<name>A0A8B8G6X7_9HEMI</name>
<evidence type="ECO:0000313" key="9">
    <source>
        <dbReference type="Proteomes" id="UP000694846"/>
    </source>
</evidence>
<dbReference type="InterPro" id="IPR009057">
    <property type="entry name" value="Homeodomain-like_sf"/>
</dbReference>
<evidence type="ECO:0000313" key="10">
    <source>
        <dbReference type="RefSeq" id="XP_025418603.1"/>
    </source>
</evidence>
<evidence type="ECO:0000256" key="1">
    <source>
        <dbReference type="ARBA" id="ARBA00004123"/>
    </source>
</evidence>
<dbReference type="PRINTS" id="PR00031">
    <property type="entry name" value="HTHREPRESSR"/>
</dbReference>
<comment type="similarity">
    <text evidence="5">Belongs to the H2.0 homeobox family.</text>
</comment>
<accession>A0A8B8G6X7</accession>
<keyword evidence="9" id="KW-1185">Reference proteome</keyword>
<evidence type="ECO:0000256" key="5">
    <source>
        <dbReference type="ARBA" id="ARBA00038504"/>
    </source>
</evidence>
<dbReference type="InterPro" id="IPR020479">
    <property type="entry name" value="HD_metazoa"/>
</dbReference>
<dbReference type="OrthoDB" id="6159439at2759"/>
<evidence type="ECO:0000256" key="3">
    <source>
        <dbReference type="ARBA" id="ARBA00023155"/>
    </source>
</evidence>
<dbReference type="GO" id="GO:0000981">
    <property type="term" value="F:DNA-binding transcription factor activity, RNA polymerase II-specific"/>
    <property type="evidence" value="ECO:0007669"/>
    <property type="project" value="InterPro"/>
</dbReference>
<feature type="DNA-binding region" description="Homeobox" evidence="6">
    <location>
        <begin position="39"/>
        <end position="98"/>
    </location>
</feature>
<dbReference type="InterPro" id="IPR000047">
    <property type="entry name" value="HTH_motif"/>
</dbReference>
<dbReference type="PROSITE" id="PS50071">
    <property type="entry name" value="HOMEOBOX_2"/>
    <property type="match status" value="1"/>
</dbReference>
<dbReference type="GO" id="GO:0005634">
    <property type="term" value="C:nucleus"/>
    <property type="evidence" value="ECO:0007669"/>
    <property type="project" value="UniProtKB-SubCell"/>
</dbReference>
<dbReference type="GO" id="GO:0003677">
    <property type="term" value="F:DNA binding"/>
    <property type="evidence" value="ECO:0007669"/>
    <property type="project" value="UniProtKB-UniRule"/>
</dbReference>
<organism evidence="9 10">
    <name type="scientific">Sipha flava</name>
    <name type="common">yellow sugarcane aphid</name>
    <dbReference type="NCBI Taxonomy" id="143950"/>
    <lineage>
        <taxon>Eukaryota</taxon>
        <taxon>Metazoa</taxon>
        <taxon>Ecdysozoa</taxon>
        <taxon>Arthropoda</taxon>
        <taxon>Hexapoda</taxon>
        <taxon>Insecta</taxon>
        <taxon>Pterygota</taxon>
        <taxon>Neoptera</taxon>
        <taxon>Paraneoptera</taxon>
        <taxon>Hemiptera</taxon>
        <taxon>Sternorrhyncha</taxon>
        <taxon>Aphidomorpha</taxon>
        <taxon>Aphidoidea</taxon>
        <taxon>Aphididae</taxon>
        <taxon>Sipha</taxon>
    </lineage>
</organism>
<dbReference type="Pfam" id="PF00046">
    <property type="entry name" value="Homeodomain"/>
    <property type="match status" value="1"/>
</dbReference>
<dbReference type="AlphaFoldDB" id="A0A8B8G6X7"/>
<proteinExistence type="inferred from homology"/>
<evidence type="ECO:0000259" key="8">
    <source>
        <dbReference type="PROSITE" id="PS50071"/>
    </source>
</evidence>
<gene>
    <name evidence="10" type="primary">LOC112689224</name>
</gene>
<evidence type="ECO:0000256" key="2">
    <source>
        <dbReference type="ARBA" id="ARBA00023125"/>
    </source>
</evidence>
<dbReference type="InterPro" id="IPR051662">
    <property type="entry name" value="H2.0_Homeobox_NeuralPatt"/>
</dbReference>
<dbReference type="Gene3D" id="1.10.10.60">
    <property type="entry name" value="Homeodomain-like"/>
    <property type="match status" value="1"/>
</dbReference>
<protein>
    <submittedName>
        <fullName evidence="10">Homeobox protein DBX2-like</fullName>
    </submittedName>
</protein>
<dbReference type="SUPFAM" id="SSF46689">
    <property type="entry name" value="Homeodomain-like"/>
    <property type="match status" value="1"/>
</dbReference>
<evidence type="ECO:0000256" key="6">
    <source>
        <dbReference type="PROSITE-ProRule" id="PRU00108"/>
    </source>
</evidence>
<keyword evidence="4 6" id="KW-0539">Nucleus</keyword>
<dbReference type="InterPro" id="IPR017970">
    <property type="entry name" value="Homeobox_CS"/>
</dbReference>
<dbReference type="InterPro" id="IPR001356">
    <property type="entry name" value="HD"/>
</dbReference>
<dbReference type="PANTHER" id="PTHR24331:SF0">
    <property type="entry name" value="DBX"/>
    <property type="match status" value="1"/>
</dbReference>
<evidence type="ECO:0000256" key="4">
    <source>
        <dbReference type="ARBA" id="ARBA00023242"/>
    </source>
</evidence>
<keyword evidence="3 6" id="KW-0371">Homeobox</keyword>
<keyword evidence="2 6" id="KW-0238">DNA-binding</keyword>
<dbReference type="RefSeq" id="XP_025418603.1">
    <property type="nucleotide sequence ID" value="XM_025562818.1"/>
</dbReference>
<dbReference type="Proteomes" id="UP000694846">
    <property type="component" value="Unplaced"/>
</dbReference>
<dbReference type="PROSITE" id="PS00027">
    <property type="entry name" value="HOMEOBOX_1"/>
    <property type="match status" value="1"/>
</dbReference>
<sequence length="102" mass="12214">MDELQPQSCHDETETLNFSIDKILKNDTKSEQLAKNKGKYTGRAVFTITQKNWLEYHFQMEKYITKQNRNVLASNLGLTDLQVKVWFQNRRMKWRQTMSLNK</sequence>